<evidence type="ECO:0000256" key="8">
    <source>
        <dbReference type="ARBA" id="ARBA00023136"/>
    </source>
</evidence>
<feature type="transmembrane region" description="Helical" evidence="9">
    <location>
        <begin position="283"/>
        <end position="301"/>
    </location>
</feature>
<dbReference type="SMART" id="SM00382">
    <property type="entry name" value="AAA"/>
    <property type="match status" value="1"/>
</dbReference>
<keyword evidence="6" id="KW-0067">ATP-binding</keyword>
<feature type="transmembrane region" description="Helical" evidence="9">
    <location>
        <begin position="162"/>
        <end position="180"/>
    </location>
</feature>
<dbReference type="GO" id="GO:0016887">
    <property type="term" value="F:ATP hydrolysis activity"/>
    <property type="evidence" value="ECO:0007669"/>
    <property type="project" value="InterPro"/>
</dbReference>
<reference evidence="13" key="1">
    <citation type="submission" date="2015-07" db="EMBL/GenBank/DDBJ databases">
        <title>Complete genome sequence and phylogenetic analysis of Limnochorda pilosa.</title>
        <authorList>
            <person name="Watanabe M."/>
            <person name="Kojima H."/>
            <person name="Fukui M."/>
        </authorList>
    </citation>
    <scope>NUCLEOTIDE SEQUENCE [LARGE SCALE GENOMIC DNA]</scope>
    <source>
        <strain evidence="13">HC45</strain>
    </source>
</reference>
<evidence type="ECO:0000256" key="9">
    <source>
        <dbReference type="SAM" id="Phobius"/>
    </source>
</evidence>
<dbReference type="STRING" id="1555112.LIP_3003"/>
<dbReference type="Pfam" id="PF00005">
    <property type="entry name" value="ABC_tran"/>
    <property type="match status" value="1"/>
</dbReference>
<dbReference type="PROSITE" id="PS00211">
    <property type="entry name" value="ABC_TRANSPORTER_1"/>
    <property type="match status" value="1"/>
</dbReference>
<keyword evidence="5" id="KW-0547">Nucleotide-binding</keyword>
<feature type="transmembrane region" description="Helical" evidence="9">
    <location>
        <begin position="59"/>
        <end position="77"/>
    </location>
</feature>
<evidence type="ECO:0000256" key="4">
    <source>
        <dbReference type="ARBA" id="ARBA00022692"/>
    </source>
</evidence>
<evidence type="ECO:0000256" key="2">
    <source>
        <dbReference type="ARBA" id="ARBA00022448"/>
    </source>
</evidence>
<dbReference type="FunFam" id="3.40.50.300:FF:000221">
    <property type="entry name" value="Multidrug ABC transporter ATP-binding protein"/>
    <property type="match status" value="1"/>
</dbReference>
<comment type="subcellular location">
    <subcellularLocation>
        <location evidence="1">Cell membrane</location>
        <topology evidence="1">Multi-pass membrane protein</topology>
    </subcellularLocation>
</comment>
<dbReference type="InterPro" id="IPR039421">
    <property type="entry name" value="Type_1_exporter"/>
</dbReference>
<dbReference type="SUPFAM" id="SSF90123">
    <property type="entry name" value="ABC transporter transmembrane region"/>
    <property type="match status" value="1"/>
</dbReference>
<dbReference type="RefSeq" id="WP_068139770.1">
    <property type="nucleotide sequence ID" value="NZ_AP014924.1"/>
</dbReference>
<keyword evidence="7 9" id="KW-1133">Transmembrane helix</keyword>
<dbReference type="GO" id="GO:0005524">
    <property type="term" value="F:ATP binding"/>
    <property type="evidence" value="ECO:0007669"/>
    <property type="project" value="UniProtKB-KW"/>
</dbReference>
<organism evidence="12 13">
    <name type="scientific">Limnochorda pilosa</name>
    <dbReference type="NCBI Taxonomy" id="1555112"/>
    <lineage>
        <taxon>Bacteria</taxon>
        <taxon>Bacillati</taxon>
        <taxon>Bacillota</taxon>
        <taxon>Limnochordia</taxon>
        <taxon>Limnochordales</taxon>
        <taxon>Limnochordaceae</taxon>
        <taxon>Limnochorda</taxon>
    </lineage>
</organism>
<name>A0A0K2SPA6_LIMPI</name>
<feature type="transmembrane region" description="Helical" evidence="9">
    <location>
        <begin position="18"/>
        <end position="39"/>
    </location>
</feature>
<evidence type="ECO:0000256" key="3">
    <source>
        <dbReference type="ARBA" id="ARBA00022475"/>
    </source>
</evidence>
<dbReference type="Proteomes" id="UP000065807">
    <property type="component" value="Chromosome"/>
</dbReference>
<dbReference type="InterPro" id="IPR036640">
    <property type="entry name" value="ABC1_TM_sf"/>
</dbReference>
<dbReference type="PROSITE" id="PS50893">
    <property type="entry name" value="ABC_TRANSPORTER_2"/>
    <property type="match status" value="1"/>
</dbReference>
<dbReference type="Gene3D" id="1.20.1560.10">
    <property type="entry name" value="ABC transporter type 1, transmembrane domain"/>
    <property type="match status" value="1"/>
</dbReference>
<dbReference type="InterPro" id="IPR011527">
    <property type="entry name" value="ABC1_TM_dom"/>
</dbReference>
<dbReference type="InterPro" id="IPR003439">
    <property type="entry name" value="ABC_transporter-like_ATP-bd"/>
</dbReference>
<dbReference type="InterPro" id="IPR017871">
    <property type="entry name" value="ABC_transporter-like_CS"/>
</dbReference>
<dbReference type="PROSITE" id="PS50929">
    <property type="entry name" value="ABC_TM1F"/>
    <property type="match status" value="1"/>
</dbReference>
<dbReference type="PANTHER" id="PTHR43394:SF1">
    <property type="entry name" value="ATP-BINDING CASSETTE SUB-FAMILY B MEMBER 10, MITOCHONDRIAL"/>
    <property type="match status" value="1"/>
</dbReference>
<evidence type="ECO:0000256" key="7">
    <source>
        <dbReference type="ARBA" id="ARBA00022989"/>
    </source>
</evidence>
<evidence type="ECO:0000313" key="12">
    <source>
        <dbReference type="EMBL" id="BAS28832.1"/>
    </source>
</evidence>
<dbReference type="KEGG" id="lpil:LIP_3003"/>
<evidence type="ECO:0000259" key="11">
    <source>
        <dbReference type="PROSITE" id="PS50929"/>
    </source>
</evidence>
<dbReference type="OrthoDB" id="9771903at2"/>
<dbReference type="GO" id="GO:0015421">
    <property type="term" value="F:ABC-type oligopeptide transporter activity"/>
    <property type="evidence" value="ECO:0007669"/>
    <property type="project" value="TreeGrafter"/>
</dbReference>
<evidence type="ECO:0000256" key="6">
    <source>
        <dbReference type="ARBA" id="ARBA00022840"/>
    </source>
</evidence>
<feature type="domain" description="ABC transporter" evidence="10">
    <location>
        <begin position="337"/>
        <end position="572"/>
    </location>
</feature>
<evidence type="ECO:0000256" key="1">
    <source>
        <dbReference type="ARBA" id="ARBA00004651"/>
    </source>
</evidence>
<dbReference type="GO" id="GO:0005886">
    <property type="term" value="C:plasma membrane"/>
    <property type="evidence" value="ECO:0007669"/>
    <property type="project" value="UniProtKB-SubCell"/>
</dbReference>
<accession>A0A0K2SPA6</accession>
<dbReference type="Gene3D" id="3.40.50.300">
    <property type="entry name" value="P-loop containing nucleotide triphosphate hydrolases"/>
    <property type="match status" value="1"/>
</dbReference>
<keyword evidence="8 9" id="KW-0472">Membrane</keyword>
<proteinExistence type="predicted"/>
<dbReference type="InterPro" id="IPR027417">
    <property type="entry name" value="P-loop_NTPase"/>
</dbReference>
<keyword evidence="3" id="KW-1003">Cell membrane</keyword>
<feature type="domain" description="ABC transmembrane type-1" evidence="11">
    <location>
        <begin position="19"/>
        <end position="303"/>
    </location>
</feature>
<sequence length="583" mass="64715">MHEFLALRTFFKRYWHRYALGILWLLAVDLLQLVTPRLLGLFADAYEQGHLTLDKAARYAGLILGVAVLIAIGRYFWRMYIMGTARLLDYTLRQQLFEHLQGLSPSFFDRHKTGDLMAHATNDVSAVRMAMGPGIVMAADSLFLTVATVISMVLVADWRLTLLALLPLPFLAWAVAHFGGQIHRRFRRVQEAFSALTDHVQENLAGIRVVRSFAQEEAEEAKFTEANRAYVRTNMHLVRVWALFQPLVQFVSGLGFVVVLGYGGTLVLRGHISLGDFVAFNSYLGMLTWPVMALGFVINHLQRGAASMGRLNVIFAQRSEVQEAKRPLDVARLRGSIEVRHLTFTYPGSPSPALRDVSFRLEPGQTLALVGRTGSGKSTLAQILLRLYDPPRGTVFLDGHDILDLPLARVREAIGYVSQESFLFSTSVAANIGFALEEPPPGRIEEASRIACIDEEVAALPHGYATEVGERGVTLSGGQRQRVAIARAVAKDPTILILDDALSAVDTQTEDRILSGLRDVIRSRTTILIAHRISTVQQADQILILDEGRVAERGTHLQLVARGGLYAWIHQRQLLEQSLAEEA</sequence>
<keyword evidence="4 9" id="KW-0812">Transmembrane</keyword>
<reference evidence="13" key="2">
    <citation type="journal article" date="2016" name="Int. J. Syst. Evol. Microbiol.">
        <title>Complete genome sequence and cell structure of Limnochorda pilosa, a Gram-negative spore-former within the phylum Firmicutes.</title>
        <authorList>
            <person name="Watanabe M."/>
            <person name="Kojima H."/>
            <person name="Fukui M."/>
        </authorList>
    </citation>
    <scope>NUCLEOTIDE SEQUENCE [LARGE SCALE GENOMIC DNA]</scope>
    <source>
        <strain evidence="13">HC45</strain>
    </source>
</reference>
<feature type="transmembrane region" description="Helical" evidence="9">
    <location>
        <begin position="240"/>
        <end position="263"/>
    </location>
</feature>
<keyword evidence="2" id="KW-0813">Transport</keyword>
<evidence type="ECO:0000256" key="5">
    <source>
        <dbReference type="ARBA" id="ARBA00022741"/>
    </source>
</evidence>
<dbReference type="Pfam" id="PF00664">
    <property type="entry name" value="ABC_membrane"/>
    <property type="match status" value="1"/>
</dbReference>
<dbReference type="FunFam" id="1.20.1560.10:FF:000011">
    <property type="entry name" value="Multidrug ABC transporter ATP-binding protein"/>
    <property type="match status" value="1"/>
</dbReference>
<keyword evidence="13" id="KW-1185">Reference proteome</keyword>
<gene>
    <name evidence="12" type="ORF">LIP_3003</name>
</gene>
<dbReference type="PANTHER" id="PTHR43394">
    <property type="entry name" value="ATP-DEPENDENT PERMEASE MDL1, MITOCHONDRIAL"/>
    <property type="match status" value="1"/>
</dbReference>
<feature type="transmembrane region" description="Helical" evidence="9">
    <location>
        <begin position="135"/>
        <end position="156"/>
    </location>
</feature>
<evidence type="ECO:0000259" key="10">
    <source>
        <dbReference type="PROSITE" id="PS50893"/>
    </source>
</evidence>
<evidence type="ECO:0000313" key="13">
    <source>
        <dbReference type="Proteomes" id="UP000065807"/>
    </source>
</evidence>
<dbReference type="InterPro" id="IPR003593">
    <property type="entry name" value="AAA+_ATPase"/>
</dbReference>
<dbReference type="CDD" id="cd18541">
    <property type="entry name" value="ABC_6TM_TmrB_like"/>
    <property type="match status" value="1"/>
</dbReference>
<dbReference type="SUPFAM" id="SSF52540">
    <property type="entry name" value="P-loop containing nucleoside triphosphate hydrolases"/>
    <property type="match status" value="1"/>
</dbReference>
<dbReference type="AlphaFoldDB" id="A0A0K2SPA6"/>
<dbReference type="EMBL" id="AP014924">
    <property type="protein sequence ID" value="BAS28832.1"/>
    <property type="molecule type" value="Genomic_DNA"/>
</dbReference>
<protein>
    <submittedName>
        <fullName evidence="12">Multidrug ABC transporter ATPase</fullName>
    </submittedName>
</protein>